<organism evidence="1 2">
    <name type="scientific">Paenibacillus macerans</name>
    <name type="common">Bacillus macerans</name>
    <dbReference type="NCBI Taxonomy" id="44252"/>
    <lineage>
        <taxon>Bacteria</taxon>
        <taxon>Bacillati</taxon>
        <taxon>Bacillota</taxon>
        <taxon>Bacilli</taxon>
        <taxon>Bacillales</taxon>
        <taxon>Paenibacillaceae</taxon>
        <taxon>Paenibacillus</taxon>
    </lineage>
</organism>
<keyword evidence="2" id="KW-1185">Reference proteome</keyword>
<comment type="caution">
    <text evidence="1">The sequence shown here is derived from an EMBL/GenBank/DDBJ whole genome shotgun (WGS) entry which is preliminary data.</text>
</comment>
<proteinExistence type="predicted"/>
<evidence type="ECO:0000313" key="2">
    <source>
        <dbReference type="Proteomes" id="UP000029278"/>
    </source>
</evidence>
<evidence type="ECO:0000313" key="1">
    <source>
        <dbReference type="EMBL" id="KFM83902.1"/>
    </source>
</evidence>
<dbReference type="AlphaFoldDB" id="A0A090XHJ3"/>
<dbReference type="Proteomes" id="UP000029278">
    <property type="component" value="Unassembled WGS sequence"/>
</dbReference>
<gene>
    <name evidence="1" type="ORF">DJ90_5573</name>
</gene>
<protein>
    <submittedName>
        <fullName evidence="1">Uncharacterized protein</fullName>
    </submittedName>
</protein>
<dbReference type="EMBL" id="JMQA01000062">
    <property type="protein sequence ID" value="KFM83902.1"/>
    <property type="molecule type" value="Genomic_DNA"/>
</dbReference>
<accession>A0A090XHJ3</accession>
<reference evidence="1 2" key="1">
    <citation type="submission" date="2014-04" db="EMBL/GenBank/DDBJ databases">
        <authorList>
            <person name="Bishop-Lilly K.A."/>
            <person name="Broomall S.M."/>
            <person name="Chain P.S."/>
            <person name="Chertkov O."/>
            <person name="Coyne S.R."/>
            <person name="Daligault H.E."/>
            <person name="Davenport K.W."/>
            <person name="Erkkila T."/>
            <person name="Frey K.G."/>
            <person name="Gibbons H.S."/>
            <person name="Gu W."/>
            <person name="Jaissle J."/>
            <person name="Johnson S.L."/>
            <person name="Koroleva G.I."/>
            <person name="Ladner J.T."/>
            <person name="Lo C.-C."/>
            <person name="Minogue T.D."/>
            <person name="Munk C."/>
            <person name="Palacios G.F."/>
            <person name="Redden C.L."/>
            <person name="Rosenzweig C.N."/>
            <person name="Scholz M.B."/>
            <person name="Teshima H."/>
            <person name="Xu Y."/>
        </authorList>
    </citation>
    <scope>NUCLEOTIDE SEQUENCE [LARGE SCALE GENOMIC DNA]</scope>
    <source>
        <strain evidence="1 2">8244</strain>
    </source>
</reference>
<dbReference type="STRING" id="44252.DJ90_5573"/>
<sequence>MRHLLSTVSIFTCQSHIKTTISVYQRIHFVVNPYCRRGTGIICKMLY</sequence>
<name>A0A090XHJ3_PAEMA</name>
<dbReference type="HOGENOM" id="CLU_3171037_0_0_9"/>